<keyword evidence="4" id="KW-1185">Reference proteome</keyword>
<protein>
    <submittedName>
        <fullName evidence="3">Cyclohexa-1,5-dienecarbonyl-CoA hydratase</fullName>
    </submittedName>
</protein>
<dbReference type="RefSeq" id="WP_068499159.1">
    <property type="nucleotide sequence ID" value="NZ_LWQU01000128.1"/>
</dbReference>
<gene>
    <name evidence="3" type="ORF">A6A05_10515</name>
</gene>
<accession>A0A178MSS4</accession>
<evidence type="ECO:0000256" key="1">
    <source>
        <dbReference type="ARBA" id="ARBA00005254"/>
    </source>
</evidence>
<dbReference type="STRING" id="1437059.A6A05_10515"/>
<dbReference type="AlphaFoldDB" id="A0A178MSS4"/>
<dbReference type="Gene3D" id="3.90.226.10">
    <property type="entry name" value="2-enoyl-CoA Hydratase, Chain A, domain 1"/>
    <property type="match status" value="1"/>
</dbReference>
<dbReference type="InterPro" id="IPR001753">
    <property type="entry name" value="Enoyl-CoA_hydra/iso"/>
</dbReference>
<dbReference type="PANTHER" id="PTHR11941">
    <property type="entry name" value="ENOYL-COA HYDRATASE-RELATED"/>
    <property type="match status" value="1"/>
</dbReference>
<comment type="similarity">
    <text evidence="1">Belongs to the enoyl-CoA hydratase/isomerase family.</text>
</comment>
<dbReference type="GO" id="GO:0006635">
    <property type="term" value="P:fatty acid beta-oxidation"/>
    <property type="evidence" value="ECO:0007669"/>
    <property type="project" value="TreeGrafter"/>
</dbReference>
<dbReference type="SUPFAM" id="SSF52096">
    <property type="entry name" value="ClpP/crotonase"/>
    <property type="match status" value="1"/>
</dbReference>
<dbReference type="Gene3D" id="1.10.12.10">
    <property type="entry name" value="Lyase 2-enoyl-coa Hydratase, Chain A, domain 2"/>
    <property type="match status" value="1"/>
</dbReference>
<dbReference type="InterPro" id="IPR029045">
    <property type="entry name" value="ClpP/crotonase-like_dom_sf"/>
</dbReference>
<dbReference type="CDD" id="cd06558">
    <property type="entry name" value="crotonase-like"/>
    <property type="match status" value="1"/>
</dbReference>
<evidence type="ECO:0000313" key="4">
    <source>
        <dbReference type="Proteomes" id="UP000078543"/>
    </source>
</evidence>
<sequence>MSALKVWRDRDGKLLRLRLARPKANIVDAEMIGALTSALVEAKADIHLRGVLLDHEGPHFSFGASVPEHMPDQCAAMLKSLHELVREMVAYPVPIMVAVRGQCLGGGLEVAAAGHLMFVSEDARLGQPEIQLAVFAPAASCLLPERMARAAAEDLLFSGRSITGQDAVATGLANDLSAEPEAAALAWFDASLAKHSASSLRFAVSAARAGMVERVIAKIALVEDLYLNGLMATRDAVEGLTAFVEKRPAHWEDR</sequence>
<dbReference type="Proteomes" id="UP000078543">
    <property type="component" value="Unassembled WGS sequence"/>
</dbReference>
<evidence type="ECO:0000313" key="3">
    <source>
        <dbReference type="EMBL" id="OAN52801.1"/>
    </source>
</evidence>
<dbReference type="NCBIfam" id="TIGR03189">
    <property type="entry name" value="dienoyl_CoA_hyt"/>
    <property type="match status" value="1"/>
</dbReference>
<keyword evidence="2" id="KW-0456">Lyase</keyword>
<dbReference type="PANTHER" id="PTHR11941:SF54">
    <property type="entry name" value="ENOYL-COA HYDRATASE, MITOCHONDRIAL"/>
    <property type="match status" value="1"/>
</dbReference>
<proteinExistence type="inferred from homology"/>
<evidence type="ECO:0000256" key="2">
    <source>
        <dbReference type="ARBA" id="ARBA00023239"/>
    </source>
</evidence>
<dbReference type="OrthoDB" id="5730382at2"/>
<reference evidence="3 4" key="1">
    <citation type="submission" date="2016-04" db="EMBL/GenBank/DDBJ databases">
        <title>Draft genome sequence of freshwater magnetotactic bacteria Magnetospirillum marisnigri SP-1 and Magnetospirillum moscoviense BB-1.</title>
        <authorList>
            <person name="Koziaeva V."/>
            <person name="Dziuba M.V."/>
            <person name="Ivanov T.M."/>
            <person name="Kuznetsov B."/>
            <person name="Grouzdev D.S."/>
        </authorList>
    </citation>
    <scope>NUCLEOTIDE SEQUENCE [LARGE SCALE GENOMIC DNA]</scope>
    <source>
        <strain evidence="3 4">BB-1</strain>
    </source>
</reference>
<dbReference type="InterPro" id="IPR017602">
    <property type="entry name" value="Dienoyl_CoA_hydratase"/>
</dbReference>
<name>A0A178MSS4_9PROT</name>
<dbReference type="EMBL" id="LWQU01000128">
    <property type="protein sequence ID" value="OAN52801.1"/>
    <property type="molecule type" value="Genomic_DNA"/>
</dbReference>
<dbReference type="GO" id="GO:0016829">
    <property type="term" value="F:lyase activity"/>
    <property type="evidence" value="ECO:0007669"/>
    <property type="project" value="UniProtKB-KW"/>
</dbReference>
<dbReference type="Pfam" id="PF00378">
    <property type="entry name" value="ECH_1"/>
    <property type="match status" value="1"/>
</dbReference>
<dbReference type="InterPro" id="IPR014748">
    <property type="entry name" value="Enoyl-CoA_hydra_C"/>
</dbReference>
<organism evidence="3 4">
    <name type="scientific">Magnetospirillum moscoviense</name>
    <dbReference type="NCBI Taxonomy" id="1437059"/>
    <lineage>
        <taxon>Bacteria</taxon>
        <taxon>Pseudomonadati</taxon>
        <taxon>Pseudomonadota</taxon>
        <taxon>Alphaproteobacteria</taxon>
        <taxon>Rhodospirillales</taxon>
        <taxon>Rhodospirillaceae</taxon>
        <taxon>Magnetospirillum</taxon>
    </lineage>
</organism>
<comment type="caution">
    <text evidence="3">The sequence shown here is derived from an EMBL/GenBank/DDBJ whole genome shotgun (WGS) entry which is preliminary data.</text>
</comment>